<dbReference type="EMBL" id="VCQU01000005">
    <property type="protein sequence ID" value="NMN96646.1"/>
    <property type="molecule type" value="Genomic_DNA"/>
</dbReference>
<keyword evidence="3" id="KW-1185">Reference proteome</keyword>
<dbReference type="RefSeq" id="WP_169588764.1">
    <property type="nucleotide sequence ID" value="NZ_VCQU01000005.1"/>
</dbReference>
<feature type="transmembrane region" description="Helical" evidence="1">
    <location>
        <begin position="33"/>
        <end position="54"/>
    </location>
</feature>
<name>A0A848KFW4_9NOCA</name>
<feature type="transmembrane region" description="Helical" evidence="1">
    <location>
        <begin position="7"/>
        <end position="27"/>
    </location>
</feature>
<evidence type="ECO:0000313" key="2">
    <source>
        <dbReference type="EMBL" id="NMN96646.1"/>
    </source>
</evidence>
<proteinExistence type="predicted"/>
<keyword evidence="1" id="KW-1133">Transmembrane helix</keyword>
<reference evidence="2 3" key="2">
    <citation type="submission" date="2020-06" db="EMBL/GenBank/DDBJ databases">
        <title>Antribacter stalactiti gen. nov., sp. nov., a new member of the family Nacardiaceae isolated from a cave.</title>
        <authorList>
            <person name="Kim I.S."/>
        </authorList>
    </citation>
    <scope>NUCLEOTIDE SEQUENCE [LARGE SCALE GENOMIC DNA]</scope>
    <source>
        <strain evidence="2 3">YC2-7</strain>
    </source>
</reference>
<keyword evidence="1" id="KW-0472">Membrane</keyword>
<keyword evidence="1" id="KW-0812">Transmembrane</keyword>
<gene>
    <name evidence="2" type="ORF">FGL95_16530</name>
</gene>
<reference evidence="2 3" key="1">
    <citation type="submission" date="2019-05" db="EMBL/GenBank/DDBJ databases">
        <authorList>
            <person name="Lee S.D."/>
        </authorList>
    </citation>
    <scope>NUCLEOTIDE SEQUENCE [LARGE SCALE GENOMIC DNA]</scope>
    <source>
        <strain evidence="2 3">YC2-7</strain>
    </source>
</reference>
<organism evidence="2 3">
    <name type="scientific">Antrihabitans stalactiti</name>
    <dbReference type="NCBI Taxonomy" id="2584121"/>
    <lineage>
        <taxon>Bacteria</taxon>
        <taxon>Bacillati</taxon>
        <taxon>Actinomycetota</taxon>
        <taxon>Actinomycetes</taxon>
        <taxon>Mycobacteriales</taxon>
        <taxon>Nocardiaceae</taxon>
        <taxon>Antrihabitans</taxon>
    </lineage>
</organism>
<evidence type="ECO:0000256" key="1">
    <source>
        <dbReference type="SAM" id="Phobius"/>
    </source>
</evidence>
<sequence>MFSRYNKAIETGIGSALMVGVVVLGTVQHLPSAVVIGSVVGLAVLTTFKTWWVPNGSPVTEERRYEAMASVYDVGQDAVVHPATESWRDPAGRHRPVRSGA</sequence>
<dbReference type="AlphaFoldDB" id="A0A848KFW4"/>
<accession>A0A848KFW4</accession>
<dbReference type="Proteomes" id="UP000535543">
    <property type="component" value="Unassembled WGS sequence"/>
</dbReference>
<protein>
    <submittedName>
        <fullName evidence="2">Uncharacterized protein</fullName>
    </submittedName>
</protein>
<evidence type="ECO:0000313" key="3">
    <source>
        <dbReference type="Proteomes" id="UP000535543"/>
    </source>
</evidence>
<comment type="caution">
    <text evidence="2">The sequence shown here is derived from an EMBL/GenBank/DDBJ whole genome shotgun (WGS) entry which is preliminary data.</text>
</comment>